<evidence type="ECO:0008006" key="3">
    <source>
        <dbReference type="Google" id="ProtNLM"/>
    </source>
</evidence>
<feature type="transmembrane region" description="Helical" evidence="1">
    <location>
        <begin position="12"/>
        <end position="30"/>
    </location>
</feature>
<gene>
    <name evidence="2" type="ORF">PlAlph_1830</name>
</gene>
<name>A0A6M4NN39_9PROT</name>
<evidence type="ECO:0000256" key="1">
    <source>
        <dbReference type="SAM" id="Phobius"/>
    </source>
</evidence>
<reference evidence="2" key="1">
    <citation type="submission" date="2020-01" db="EMBL/GenBank/DDBJ databases">
        <title>Gastrointestinal microbiota of LL stock colony Peromyscus leucopus.</title>
        <authorList>
            <person name="Milovic A."/>
            <person name="Bassam K."/>
            <person name="Keay E."/>
            <person name="Barbour A.G."/>
        </authorList>
    </citation>
    <scope>NUCLEOTIDE SEQUENCE</scope>
    <source>
        <strain evidence="2">LL90</strain>
    </source>
</reference>
<dbReference type="EMBL" id="MN990729">
    <property type="protein sequence ID" value="QJR98179.1"/>
    <property type="molecule type" value="Genomic_DNA"/>
</dbReference>
<protein>
    <recommendedName>
        <fullName evidence="3">DUF3750 domain-containing protein</fullName>
    </recommendedName>
</protein>
<keyword evidence="1" id="KW-0812">Transmembrane</keyword>
<keyword evidence="1" id="KW-1133">Transmembrane helix</keyword>
<accession>A0A6M4NN39</accession>
<sequence length="248" mass="28165">MKIIEKKDTMWVIIIIFAALFFYDALFNWVDWRTANRESAGIAPLPQEENEAVVQVYTARVYNWRGYFAVHPWISVKKKGDDHYTVYQVTAWNLYSDGTTVFAKEDLPDRYWYGRKPHLLQSLIGEKAEKAIPKIEEAVKNYPYGKTYELWPGPNSNSFVAHIIRNVPELTVELPPIAIGKDFIGHNSFIAPTASGTGYQFSLLGLLSFSAGLKDGIEIGILGLNFGIDWYPPALKLPIIGRIGFKKF</sequence>
<evidence type="ECO:0000313" key="2">
    <source>
        <dbReference type="EMBL" id="QJR98179.1"/>
    </source>
</evidence>
<dbReference type="AlphaFoldDB" id="A0A6M4NN39"/>
<organism evidence="2">
    <name type="scientific">uncultured Alphaproteobacteria bacterium</name>
    <dbReference type="NCBI Taxonomy" id="91750"/>
    <lineage>
        <taxon>Bacteria</taxon>
        <taxon>Pseudomonadati</taxon>
        <taxon>Pseudomonadota</taxon>
        <taxon>Alphaproteobacteria</taxon>
        <taxon>environmental samples</taxon>
    </lineage>
</organism>
<dbReference type="Pfam" id="PF12570">
    <property type="entry name" value="DUF3750"/>
    <property type="match status" value="1"/>
</dbReference>
<proteinExistence type="predicted"/>
<keyword evidence="1" id="KW-0472">Membrane</keyword>
<dbReference type="InterPro" id="IPR022224">
    <property type="entry name" value="DUF3750"/>
</dbReference>